<dbReference type="PANTHER" id="PTHR24118">
    <property type="entry name" value="POTE ANKYRIN DOMAIN"/>
    <property type="match status" value="1"/>
</dbReference>
<reference evidence="3 4" key="1">
    <citation type="submission" date="2024-02" db="EMBL/GenBank/DDBJ databases">
        <title>Discinaceae phylogenomics.</title>
        <authorList>
            <person name="Dirks A.C."/>
            <person name="James T.Y."/>
        </authorList>
    </citation>
    <scope>NUCLEOTIDE SEQUENCE [LARGE SCALE GENOMIC DNA]</scope>
    <source>
        <strain evidence="3 4">ACD0624</strain>
    </source>
</reference>
<dbReference type="Proteomes" id="UP001447188">
    <property type="component" value="Unassembled WGS sequence"/>
</dbReference>
<dbReference type="SUPFAM" id="SSF48403">
    <property type="entry name" value="Ankyrin repeat"/>
    <property type="match status" value="1"/>
</dbReference>
<dbReference type="PRINTS" id="PR01415">
    <property type="entry name" value="ANKYRIN"/>
</dbReference>
<dbReference type="Pfam" id="PF00023">
    <property type="entry name" value="Ank"/>
    <property type="match status" value="3"/>
</dbReference>
<dbReference type="PROSITE" id="PS50181">
    <property type="entry name" value="FBOX"/>
    <property type="match status" value="1"/>
</dbReference>
<feature type="repeat" description="ANK" evidence="1">
    <location>
        <begin position="399"/>
        <end position="431"/>
    </location>
</feature>
<gene>
    <name evidence="3" type="ORF">Q9L58_000240</name>
</gene>
<feature type="repeat" description="ANK" evidence="1">
    <location>
        <begin position="160"/>
        <end position="192"/>
    </location>
</feature>
<organism evidence="3 4">
    <name type="scientific">Discina gigas</name>
    <dbReference type="NCBI Taxonomy" id="1032678"/>
    <lineage>
        <taxon>Eukaryota</taxon>
        <taxon>Fungi</taxon>
        <taxon>Dikarya</taxon>
        <taxon>Ascomycota</taxon>
        <taxon>Pezizomycotina</taxon>
        <taxon>Pezizomycetes</taxon>
        <taxon>Pezizales</taxon>
        <taxon>Discinaceae</taxon>
        <taxon>Discina</taxon>
    </lineage>
</organism>
<keyword evidence="1" id="KW-0040">ANK repeat</keyword>
<proteinExistence type="predicted"/>
<feature type="repeat" description="ANK" evidence="1">
    <location>
        <begin position="326"/>
        <end position="357"/>
    </location>
</feature>
<dbReference type="SMART" id="SM00248">
    <property type="entry name" value="ANK"/>
    <property type="match status" value="9"/>
</dbReference>
<dbReference type="Pfam" id="PF12796">
    <property type="entry name" value="Ank_2"/>
    <property type="match status" value="2"/>
</dbReference>
<dbReference type="InterPro" id="IPR036770">
    <property type="entry name" value="Ankyrin_rpt-contain_sf"/>
</dbReference>
<evidence type="ECO:0000256" key="1">
    <source>
        <dbReference type="PROSITE-ProRule" id="PRU00023"/>
    </source>
</evidence>
<feature type="repeat" description="ANK" evidence="1">
    <location>
        <begin position="265"/>
        <end position="292"/>
    </location>
</feature>
<keyword evidence="4" id="KW-1185">Reference proteome</keyword>
<dbReference type="Gene3D" id="1.25.40.20">
    <property type="entry name" value="Ankyrin repeat-containing domain"/>
    <property type="match status" value="2"/>
</dbReference>
<dbReference type="PROSITE" id="PS50088">
    <property type="entry name" value="ANK_REPEAT"/>
    <property type="match status" value="7"/>
</dbReference>
<protein>
    <recommendedName>
        <fullName evidence="2">F-box domain-containing protein</fullName>
    </recommendedName>
</protein>
<dbReference type="PANTHER" id="PTHR24118:SF99">
    <property type="entry name" value="POTE ANKYRIN DOMAIN FAMILY MEMBER 3C-RELATED"/>
    <property type="match status" value="1"/>
</dbReference>
<dbReference type="InterPro" id="IPR001810">
    <property type="entry name" value="F-box_dom"/>
</dbReference>
<name>A0ABR3GXA1_9PEZI</name>
<dbReference type="PROSITE" id="PS50297">
    <property type="entry name" value="ANK_REP_REGION"/>
    <property type="match status" value="4"/>
</dbReference>
<evidence type="ECO:0000259" key="2">
    <source>
        <dbReference type="PROSITE" id="PS50181"/>
    </source>
</evidence>
<evidence type="ECO:0000313" key="3">
    <source>
        <dbReference type="EMBL" id="KAL0640576.1"/>
    </source>
</evidence>
<accession>A0ABR3GXA1</accession>
<sequence length="453" mass="50442">MPLFSLPNELLLTVADNLEARDINLFIQTNRRLAHLLTPYIRRLAGRLPYELGALFWAASSGNTEVAKILLSVARDITIEQIADETVIFYREPGQQPGQSLSFVLEDGQFFFYDLDVEGKGLHWAVRNAHYSLARLMLDEEKCGAEVDKEIIYDAAIDPYPETPLPYVCASGDVKMVQLLLSKGASVSAKDTHRNGRTPLHVAATAGQIDIVRILLDKGADASSRDTHGQTAIDYAGWRGHNDIARLLLEKLDFNFWDCCQRPLLHLAILYSHELLVRKLIQQGAPVHRRDHNKMTALHHAAKGGNEAIVNLLLENGAEIDAPDRLRRTPLHLAAQYGGAAVRMLVRWGADVWVRDRYGRTPLHLAAKYDEGAVEVLLAVPVGENVMEPGVDVGAADKYGRTPLHMAAQYSRRGAFEALVKRGANVNVKDGFGRTSMYWVEKEYAGQIPDLWV</sequence>
<feature type="repeat" description="ANK" evidence="1">
    <location>
        <begin position="358"/>
        <end position="398"/>
    </location>
</feature>
<evidence type="ECO:0000313" key="4">
    <source>
        <dbReference type="Proteomes" id="UP001447188"/>
    </source>
</evidence>
<comment type="caution">
    <text evidence="3">The sequence shown here is derived from an EMBL/GenBank/DDBJ whole genome shotgun (WGS) entry which is preliminary data.</text>
</comment>
<feature type="repeat" description="ANK" evidence="1">
    <location>
        <begin position="195"/>
        <end position="227"/>
    </location>
</feature>
<dbReference type="InterPro" id="IPR002110">
    <property type="entry name" value="Ankyrin_rpt"/>
</dbReference>
<feature type="repeat" description="ANK" evidence="1">
    <location>
        <begin position="293"/>
        <end position="325"/>
    </location>
</feature>
<dbReference type="EMBL" id="JBBBZM010000002">
    <property type="protein sequence ID" value="KAL0640576.1"/>
    <property type="molecule type" value="Genomic_DNA"/>
</dbReference>
<feature type="domain" description="F-box" evidence="2">
    <location>
        <begin position="1"/>
        <end position="44"/>
    </location>
</feature>